<name>A0A7C5LAG2_AQUAO</name>
<accession>A0A7C5LAG2</accession>
<dbReference type="InterPro" id="IPR002821">
    <property type="entry name" value="Hydantoinase_A"/>
</dbReference>
<dbReference type="EMBL" id="DRNB01000314">
    <property type="protein sequence ID" value="HHJ64923.1"/>
    <property type="molecule type" value="Genomic_DNA"/>
</dbReference>
<reference evidence="3" key="1">
    <citation type="journal article" date="2020" name="mSystems">
        <title>Genome- and Community-Level Interaction Insights into Carbon Utilization and Element Cycling Functions of Hydrothermarchaeota in Hydrothermal Sediment.</title>
        <authorList>
            <person name="Zhou Z."/>
            <person name="Liu Y."/>
            <person name="Xu W."/>
            <person name="Pan J."/>
            <person name="Luo Z.H."/>
            <person name="Li M."/>
        </authorList>
    </citation>
    <scope>NUCLEOTIDE SEQUENCE [LARGE SCALE GENOMIC DNA]</scope>
    <source>
        <strain evidence="3">HyVt-501</strain>
    </source>
</reference>
<protein>
    <submittedName>
        <fullName evidence="3">Hydantoinase/oxoprolinase family protein</fullName>
    </submittedName>
</protein>
<proteinExistence type="predicted"/>
<dbReference type="Proteomes" id="UP000885792">
    <property type="component" value="Unassembled WGS sequence"/>
</dbReference>
<dbReference type="InterPro" id="IPR043129">
    <property type="entry name" value="ATPase_NBD"/>
</dbReference>
<dbReference type="GO" id="GO:0017168">
    <property type="term" value="F:5-oxoprolinase (ATP-hydrolyzing) activity"/>
    <property type="evidence" value="ECO:0007669"/>
    <property type="project" value="TreeGrafter"/>
</dbReference>
<feature type="domain" description="Hydantoinase A/oxoprolinase" evidence="1">
    <location>
        <begin position="192"/>
        <end position="474"/>
    </location>
</feature>
<evidence type="ECO:0000259" key="1">
    <source>
        <dbReference type="Pfam" id="PF01968"/>
    </source>
</evidence>
<evidence type="ECO:0000313" key="3">
    <source>
        <dbReference type="EMBL" id="HHJ64923.1"/>
    </source>
</evidence>
<feature type="domain" description="Hydantoinase/oxoprolinase N-terminal" evidence="2">
    <location>
        <begin position="4"/>
        <end position="172"/>
    </location>
</feature>
<dbReference type="InterPro" id="IPR008040">
    <property type="entry name" value="Hydant_A_N"/>
</dbReference>
<comment type="caution">
    <text evidence="3">The sequence shown here is derived from an EMBL/GenBank/DDBJ whole genome shotgun (WGS) entry which is preliminary data.</text>
</comment>
<evidence type="ECO:0000259" key="2">
    <source>
        <dbReference type="Pfam" id="PF05378"/>
    </source>
</evidence>
<feature type="non-terminal residue" evidence="3">
    <location>
        <position position="555"/>
    </location>
</feature>
<dbReference type="Pfam" id="PF05378">
    <property type="entry name" value="Hydant_A_N"/>
    <property type="match status" value="1"/>
</dbReference>
<dbReference type="PANTHER" id="PTHR11365">
    <property type="entry name" value="5-OXOPROLINASE RELATED"/>
    <property type="match status" value="1"/>
</dbReference>
<dbReference type="GO" id="GO:0006749">
    <property type="term" value="P:glutathione metabolic process"/>
    <property type="evidence" value="ECO:0007669"/>
    <property type="project" value="TreeGrafter"/>
</dbReference>
<gene>
    <name evidence="3" type="ORF">ENJ61_08465</name>
</gene>
<dbReference type="GO" id="GO:0005829">
    <property type="term" value="C:cytosol"/>
    <property type="evidence" value="ECO:0007669"/>
    <property type="project" value="TreeGrafter"/>
</dbReference>
<dbReference type="PANTHER" id="PTHR11365:SF23">
    <property type="entry name" value="HYPOTHETICAL 5-OXOPROLINASE (EUROFUNG)-RELATED"/>
    <property type="match status" value="1"/>
</dbReference>
<dbReference type="AlphaFoldDB" id="A0A7C5LAG2"/>
<organism evidence="3">
    <name type="scientific">Aquifex aeolicus</name>
    <dbReference type="NCBI Taxonomy" id="63363"/>
    <lineage>
        <taxon>Bacteria</taxon>
        <taxon>Pseudomonadati</taxon>
        <taxon>Aquificota</taxon>
        <taxon>Aquificia</taxon>
        <taxon>Aquificales</taxon>
        <taxon>Aquificaceae</taxon>
        <taxon>Aquifex</taxon>
    </lineage>
</organism>
<sequence>MLIVGVDTGGTFTDFVYWKEGSWGVLKIPSTPHNPAEAVLEGLARIGGRNRRIVHGSTVATNALLERKGAKTALVTNRGFEDVLEIGRQNRERLYDLHYRRREPLVPASLRFGISGRINFRGEILEDTDPSELEDLVKKLLSEGVESVALCLLHSYANPVHEEEVGRFIREKLPVHVSLSHEILPEFREFERTSTTVINAYVSPKMESYLSTLAQKLGEGDRLSVMQSSGGVISAQVARREAVRTILSGPAGGVISALHLGRLTGRDRILTFDMGGTSTDVSLIDEEPIVTSESEIEGMPVRIPMIDIHTIGAGGGSIAWIDRGGALRVGPQSAGADPGPVCYGKGGREITVTDANLFLGRLIPEGFLGGGMKLRRDLLKAPFEEMARRLGTTPPELAEAILEVANSNMERALRRASVHRGHNPARFTLLSFGGAGGLHAVFLAQALGMKEVLIPPNPGTFSALGLVMADTVKDYSLTVMLKGSETSYEQLLDLLQPLTENALRDMEEEGFPPEEVRILPFLDVRYTGQSYELTIPLREDYPEAFHRAHERAYGY</sequence>
<dbReference type="InterPro" id="IPR045079">
    <property type="entry name" value="Oxoprolinase-like"/>
</dbReference>
<dbReference type="SUPFAM" id="SSF53067">
    <property type="entry name" value="Actin-like ATPase domain"/>
    <property type="match status" value="1"/>
</dbReference>
<dbReference type="Pfam" id="PF01968">
    <property type="entry name" value="Hydantoinase_A"/>
    <property type="match status" value="1"/>
</dbReference>